<dbReference type="InterPro" id="IPR002123">
    <property type="entry name" value="Plipid/glycerol_acylTrfase"/>
</dbReference>
<proteinExistence type="predicted"/>
<accession>A0AAU9D7B4</accession>
<sequence length="284" mass="33125">MIIGGDKKPAIDNIKKNANNGLYNDKVEVADPTLSTEEEHQLIDGYLTHRHKFDYKVKNMLARFSMRALTDYVNFQTKIVPTDAIKELPTGGIITSNHFNPLDNTAIRKLVAKKHKRLFVISQPTNLKMTGKLGFFMNYDDIVPLSKSLHYLGKTFPKLLQEIFDKGDYVLIYPEQEMWFNYRKPRPPMRGAYYYAAKMNVPIISCFIEMKDLEKNDNDQFKKVQYIVHVLDTIYPDPKQNIERNTNWMMQKDYGQKIEAYEKAYGKKLDYKFEPADIAGWLGN</sequence>
<name>A0AAU9D7B4_9LACO</name>
<dbReference type="KEGG" id="xak:KIMC2_01220"/>
<evidence type="ECO:0000313" key="3">
    <source>
        <dbReference type="Proteomes" id="UP001321804"/>
    </source>
</evidence>
<evidence type="ECO:0000313" key="2">
    <source>
        <dbReference type="EMBL" id="BDR55560.1"/>
    </source>
</evidence>
<evidence type="ECO:0000259" key="1">
    <source>
        <dbReference type="SMART" id="SM00563"/>
    </source>
</evidence>
<dbReference type="SMART" id="SM00563">
    <property type="entry name" value="PlsC"/>
    <property type="match status" value="1"/>
</dbReference>
<keyword evidence="2" id="KW-0012">Acyltransferase</keyword>
<dbReference type="AlphaFoldDB" id="A0AAU9D7B4"/>
<keyword evidence="2" id="KW-0808">Transferase</keyword>
<gene>
    <name evidence="2" type="ORF">KIMC2_01220</name>
</gene>
<reference evidence="2 3" key="1">
    <citation type="journal article" date="2023" name="Microbiol. Spectr.">
        <title>Symbiosis of Carpenter Bees with Uncharacterized Lactic Acid Bacteria Showing NAD Auxotrophy.</title>
        <authorList>
            <person name="Kawasaki S."/>
            <person name="Ozawa K."/>
            <person name="Mori T."/>
            <person name="Yamamoto A."/>
            <person name="Ito M."/>
            <person name="Ohkuma M."/>
            <person name="Sakamoto M."/>
            <person name="Matsutani M."/>
        </authorList>
    </citation>
    <scope>NUCLEOTIDE SEQUENCE [LARGE SCALE GENOMIC DNA]</scope>
    <source>
        <strain evidence="2 3">KimC2</strain>
    </source>
</reference>
<dbReference type="Proteomes" id="UP001321804">
    <property type="component" value="Chromosome"/>
</dbReference>
<dbReference type="EMBL" id="AP026801">
    <property type="protein sequence ID" value="BDR55560.1"/>
    <property type="molecule type" value="Genomic_DNA"/>
</dbReference>
<dbReference type="GO" id="GO:0016746">
    <property type="term" value="F:acyltransferase activity"/>
    <property type="evidence" value="ECO:0007669"/>
    <property type="project" value="UniProtKB-KW"/>
</dbReference>
<keyword evidence="3" id="KW-1185">Reference proteome</keyword>
<dbReference type="RefSeq" id="WP_317696990.1">
    <property type="nucleotide sequence ID" value="NZ_AP026801.1"/>
</dbReference>
<dbReference type="SUPFAM" id="SSF69593">
    <property type="entry name" value="Glycerol-3-phosphate (1)-acyltransferase"/>
    <property type="match status" value="1"/>
</dbReference>
<dbReference type="Pfam" id="PF01553">
    <property type="entry name" value="Acyltransferase"/>
    <property type="match status" value="1"/>
</dbReference>
<feature type="domain" description="Phospholipid/glycerol acyltransferase" evidence="1">
    <location>
        <begin position="92"/>
        <end position="211"/>
    </location>
</feature>
<organism evidence="2 3">
    <name type="scientific">Xylocopilactobacillus apis</name>
    <dbReference type="NCBI Taxonomy" id="2932183"/>
    <lineage>
        <taxon>Bacteria</taxon>
        <taxon>Bacillati</taxon>
        <taxon>Bacillota</taxon>
        <taxon>Bacilli</taxon>
        <taxon>Lactobacillales</taxon>
        <taxon>Lactobacillaceae</taxon>
        <taxon>Xylocopilactobacillus</taxon>
    </lineage>
</organism>
<protein>
    <submittedName>
        <fullName evidence="2">1-acyl-sn-glycerol-3-phosphate acyltransferase</fullName>
    </submittedName>
</protein>